<dbReference type="InterPro" id="IPR001031">
    <property type="entry name" value="Thioesterase"/>
</dbReference>
<feature type="domain" description="Thioesterase" evidence="2">
    <location>
        <begin position="22"/>
        <end position="58"/>
    </location>
</feature>
<evidence type="ECO:0000313" key="4">
    <source>
        <dbReference type="Proteomes" id="UP000634229"/>
    </source>
</evidence>
<dbReference type="PANTHER" id="PTHR11487:SF0">
    <property type="entry name" value="S-ACYL FATTY ACID SYNTHASE THIOESTERASE, MEDIUM CHAIN"/>
    <property type="match status" value="1"/>
</dbReference>
<reference evidence="3 4" key="1">
    <citation type="submission" date="2021-01" db="EMBL/GenBank/DDBJ databases">
        <title>WGS of actinomycetes isolated from Thailand.</title>
        <authorList>
            <person name="Thawai C."/>
        </authorList>
    </citation>
    <scope>NUCLEOTIDE SEQUENCE [LARGE SCALE GENOMIC DNA]</scope>
    <source>
        <strain evidence="3 4">CA1R205</strain>
    </source>
</reference>
<dbReference type="PANTHER" id="PTHR11487">
    <property type="entry name" value="THIOESTERASE"/>
    <property type="match status" value="1"/>
</dbReference>
<dbReference type="SUPFAM" id="SSF53474">
    <property type="entry name" value="alpha/beta-Hydrolases"/>
    <property type="match status" value="1"/>
</dbReference>
<dbReference type="Pfam" id="PF00975">
    <property type="entry name" value="Thioesterase"/>
    <property type="match status" value="1"/>
</dbReference>
<evidence type="ECO:0000256" key="1">
    <source>
        <dbReference type="ARBA" id="ARBA00007169"/>
    </source>
</evidence>
<evidence type="ECO:0000259" key="2">
    <source>
        <dbReference type="Pfam" id="PF00975"/>
    </source>
</evidence>
<name>A0ABS1NK14_9ACTN</name>
<dbReference type="EMBL" id="JAERRF010000019">
    <property type="protein sequence ID" value="MBL1100444.1"/>
    <property type="molecule type" value="Genomic_DNA"/>
</dbReference>
<dbReference type="RefSeq" id="WP_201878471.1">
    <property type="nucleotide sequence ID" value="NZ_JAERRF010000019.1"/>
</dbReference>
<protein>
    <recommendedName>
        <fullName evidence="2">Thioesterase domain-containing protein</fullName>
    </recommendedName>
</protein>
<evidence type="ECO:0000313" key="3">
    <source>
        <dbReference type="EMBL" id="MBL1100444.1"/>
    </source>
</evidence>
<keyword evidence="4" id="KW-1185">Reference proteome</keyword>
<comment type="caution">
    <text evidence="3">The sequence shown here is derived from an EMBL/GenBank/DDBJ whole genome shotgun (WGS) entry which is preliminary data.</text>
</comment>
<proteinExistence type="inferred from homology"/>
<organism evidence="3 4">
    <name type="scientific">Streptomyces coffeae</name>
    <dbReference type="NCBI Taxonomy" id="621382"/>
    <lineage>
        <taxon>Bacteria</taxon>
        <taxon>Bacillati</taxon>
        <taxon>Actinomycetota</taxon>
        <taxon>Actinomycetes</taxon>
        <taxon>Kitasatosporales</taxon>
        <taxon>Streptomycetaceae</taxon>
        <taxon>Streptomyces</taxon>
    </lineage>
</organism>
<dbReference type="InterPro" id="IPR029058">
    <property type="entry name" value="AB_hydrolase_fold"/>
</dbReference>
<dbReference type="Proteomes" id="UP000634229">
    <property type="component" value="Unassembled WGS sequence"/>
</dbReference>
<dbReference type="Gene3D" id="3.40.50.1820">
    <property type="entry name" value="alpha/beta hydrolase"/>
    <property type="match status" value="1"/>
</dbReference>
<dbReference type="InterPro" id="IPR012223">
    <property type="entry name" value="TEII"/>
</dbReference>
<accession>A0ABS1NK14</accession>
<sequence length="108" mass="12019">MPAGTPSDWLRRYATQGPCRQRLLCLPHAGGSAGFFHSWGHAFGDDVEVLVARYPGRRERIRAPFVHRVALSALLGFDLVVLPGGHFYPTDQRAALIDDIRTRLAPVR</sequence>
<gene>
    <name evidence="3" type="ORF">JK363_27955</name>
</gene>
<comment type="similarity">
    <text evidence="1">Belongs to the thioesterase family.</text>
</comment>